<protein>
    <submittedName>
        <fullName evidence="1">Uncharacterized protein</fullName>
    </submittedName>
</protein>
<organism evidence="1 2">
    <name type="scientific">Arthrobacter phage EastWest</name>
    <dbReference type="NCBI Taxonomy" id="2894292"/>
    <lineage>
        <taxon>Viruses</taxon>
        <taxon>Duplodnaviria</taxon>
        <taxon>Heunggongvirae</taxon>
        <taxon>Uroviricota</taxon>
        <taxon>Caudoviricetes</taxon>
        <taxon>Berryhillviridae</taxon>
        <taxon>Eastwestvirus</taxon>
        <taxon>Eastwestvirus eastwest</taxon>
    </lineage>
</organism>
<name>A0AAE9C9K1_9CAUD</name>
<accession>A0AAE9C9K1</accession>
<evidence type="ECO:0000313" key="2">
    <source>
        <dbReference type="Proteomes" id="UP000827897"/>
    </source>
</evidence>
<dbReference type="EMBL" id="OK999980">
    <property type="protein sequence ID" value="UGL61944.1"/>
    <property type="molecule type" value="Genomic_DNA"/>
</dbReference>
<gene>
    <name evidence="1" type="primary">61</name>
    <name evidence="1" type="ORF">SEA_EASTWEST_61</name>
</gene>
<evidence type="ECO:0000313" key="1">
    <source>
        <dbReference type="EMBL" id="UGL61944.1"/>
    </source>
</evidence>
<reference evidence="1" key="1">
    <citation type="submission" date="2021-10" db="EMBL/GenBank/DDBJ databases">
        <authorList>
            <person name="Valenzuela N."/>
            <person name="Pablo J."/>
            <person name="Strother B."/>
            <person name="Cravalho Y."/>
            <person name="Barto Z."/>
            <person name="Kane C."/>
            <person name="Chong R.A."/>
            <person name="Kawasaki K."/>
            <person name="Cruz S."/>
            <person name="Porter M.L."/>
            <person name="Pearce R."/>
            <person name="Hohenstein G."/>
            <person name="Li K."/>
            <person name="Kaniho J."/>
            <person name="Sadones M."/>
            <person name="Hamlin F."/>
            <person name="Daniels M."/>
            <person name="McKee K."/>
            <person name="Reed F."/>
            <person name="Donachie S."/>
            <person name="Bollivar D.W."/>
            <person name="Garlena R.A."/>
            <person name="Russell D.A."/>
            <person name="Jacobs-Sera D."/>
            <person name="Hatfull G.F."/>
        </authorList>
    </citation>
    <scope>NUCLEOTIDE SEQUENCE</scope>
</reference>
<sequence length="68" mass="7896">MSDFINVDELAHGDVVEIAHRVAEIEAVRELPTGDFEVFWNYRRSDNRPDTQMGVFLPSKKFEKSKRA</sequence>
<keyword evidence="2" id="KW-1185">Reference proteome</keyword>
<proteinExistence type="predicted"/>
<dbReference type="Proteomes" id="UP000827897">
    <property type="component" value="Segment"/>
</dbReference>